<feature type="transmembrane region" description="Helical" evidence="8">
    <location>
        <begin position="159"/>
        <end position="185"/>
    </location>
</feature>
<feature type="transmembrane region" description="Helical" evidence="8">
    <location>
        <begin position="6"/>
        <end position="26"/>
    </location>
</feature>
<dbReference type="GO" id="GO:0045436">
    <property type="term" value="F:lycopene beta cyclase activity"/>
    <property type="evidence" value="ECO:0007669"/>
    <property type="project" value="UniProtKB-ARBA"/>
</dbReference>
<evidence type="ECO:0000256" key="8">
    <source>
        <dbReference type="SAM" id="Phobius"/>
    </source>
</evidence>
<gene>
    <name evidence="10" type="ORF">FRD01_05410</name>
</gene>
<evidence type="ECO:0000256" key="1">
    <source>
        <dbReference type="ARBA" id="ARBA00004141"/>
    </source>
</evidence>
<evidence type="ECO:0000313" key="11">
    <source>
        <dbReference type="Proteomes" id="UP000321595"/>
    </source>
</evidence>
<evidence type="ECO:0000256" key="7">
    <source>
        <dbReference type="ARBA" id="ARBA00023235"/>
    </source>
</evidence>
<keyword evidence="7" id="KW-0413">Isomerase</keyword>
<dbReference type="GO" id="GO:0016117">
    <property type="term" value="P:carotenoid biosynthetic process"/>
    <property type="evidence" value="ECO:0007669"/>
    <property type="project" value="UniProtKB-KW"/>
</dbReference>
<sequence length="231" mass="25490">MDLISTYPFLVLCLLLWVPSAALIALRKDLRPVQLRIGLLSLPFATTEWMFYPDYWAPKFLFDLVDIIGFGIEDFLFVSALGVFSSSAWFVATGKSLESKASSIKLLTNRASKLLLVCAILVALCLILGIPMIWASPIIMAGLTVFIVVKRWDLLRPAWQGGGLVCAVYTAICLVLAALIPDVFALNWNVEKFSGISILGIPLEEYTYSLTAGALATIFYPYAWSSPVLNR</sequence>
<keyword evidence="4" id="KW-0125">Carotenoid biosynthesis</keyword>
<dbReference type="OrthoDB" id="326714at2"/>
<evidence type="ECO:0000256" key="4">
    <source>
        <dbReference type="ARBA" id="ARBA00022746"/>
    </source>
</evidence>
<feature type="transmembrane region" description="Helical" evidence="8">
    <location>
        <begin position="33"/>
        <end position="52"/>
    </location>
</feature>
<dbReference type="KEGG" id="bbae:FRD01_05410"/>
<feature type="domain" description="Lycopene cyclase" evidence="9">
    <location>
        <begin position="138"/>
        <end position="222"/>
    </location>
</feature>
<proteinExistence type="predicted"/>
<keyword evidence="6 8" id="KW-0472">Membrane</keyword>
<organism evidence="10 11">
    <name type="scientific">Microvenator marinus</name>
    <dbReference type="NCBI Taxonomy" id="2600177"/>
    <lineage>
        <taxon>Bacteria</taxon>
        <taxon>Deltaproteobacteria</taxon>
        <taxon>Bradymonadales</taxon>
        <taxon>Microvenatoraceae</taxon>
        <taxon>Microvenator</taxon>
    </lineage>
</organism>
<keyword evidence="11" id="KW-1185">Reference proteome</keyword>
<comment type="subcellular location">
    <subcellularLocation>
        <location evidence="1">Membrane</location>
        <topology evidence="1">Multi-pass membrane protein</topology>
    </subcellularLocation>
</comment>
<dbReference type="Proteomes" id="UP000321595">
    <property type="component" value="Chromosome"/>
</dbReference>
<reference evidence="10 11" key="1">
    <citation type="submission" date="2019-08" db="EMBL/GenBank/DDBJ databases">
        <authorList>
            <person name="Liang Q."/>
        </authorList>
    </citation>
    <scope>NUCLEOTIDE SEQUENCE [LARGE SCALE GENOMIC DNA]</scope>
    <source>
        <strain evidence="10 11">V1718</strain>
    </source>
</reference>
<evidence type="ECO:0000256" key="5">
    <source>
        <dbReference type="ARBA" id="ARBA00022989"/>
    </source>
</evidence>
<accession>A0A5B8XLH6</accession>
<dbReference type="AlphaFoldDB" id="A0A5B8XLH6"/>
<dbReference type="RefSeq" id="WP_146958350.1">
    <property type="nucleotide sequence ID" value="NZ_CP042467.1"/>
</dbReference>
<dbReference type="GO" id="GO:0016020">
    <property type="term" value="C:membrane"/>
    <property type="evidence" value="ECO:0007669"/>
    <property type="project" value="UniProtKB-SubCell"/>
</dbReference>
<evidence type="ECO:0000256" key="2">
    <source>
        <dbReference type="ARBA" id="ARBA00004829"/>
    </source>
</evidence>
<dbReference type="EMBL" id="CP042467">
    <property type="protein sequence ID" value="QED26692.1"/>
    <property type="molecule type" value="Genomic_DNA"/>
</dbReference>
<evidence type="ECO:0000256" key="3">
    <source>
        <dbReference type="ARBA" id="ARBA00022692"/>
    </source>
</evidence>
<dbReference type="GO" id="GO:0016872">
    <property type="term" value="F:intramolecular lyase activity"/>
    <property type="evidence" value="ECO:0007669"/>
    <property type="project" value="InterPro"/>
</dbReference>
<evidence type="ECO:0000313" key="10">
    <source>
        <dbReference type="EMBL" id="QED26692.1"/>
    </source>
</evidence>
<feature type="transmembrane region" description="Helical" evidence="8">
    <location>
        <begin position="72"/>
        <end position="93"/>
    </location>
</feature>
<keyword evidence="3 8" id="KW-0812">Transmembrane</keyword>
<comment type="pathway">
    <text evidence="2">Carotenoid biosynthesis.</text>
</comment>
<feature type="transmembrane region" description="Helical" evidence="8">
    <location>
        <begin position="114"/>
        <end position="147"/>
    </location>
</feature>
<dbReference type="InterPro" id="IPR017825">
    <property type="entry name" value="Lycopene_cyclase_dom"/>
</dbReference>
<name>A0A5B8XLH6_9DELT</name>
<dbReference type="Pfam" id="PF18916">
    <property type="entry name" value="Lycopene_cyc"/>
    <property type="match status" value="1"/>
</dbReference>
<keyword evidence="5 8" id="KW-1133">Transmembrane helix</keyword>
<evidence type="ECO:0000256" key="6">
    <source>
        <dbReference type="ARBA" id="ARBA00023136"/>
    </source>
</evidence>
<protein>
    <recommendedName>
        <fullName evidence="9">Lycopene cyclase domain-containing protein</fullName>
    </recommendedName>
</protein>
<evidence type="ECO:0000259" key="9">
    <source>
        <dbReference type="Pfam" id="PF18916"/>
    </source>
</evidence>